<dbReference type="Pfam" id="PF24101">
    <property type="entry name" value="WHD_GTF3C1"/>
    <property type="match status" value="1"/>
</dbReference>
<evidence type="ECO:0000256" key="6">
    <source>
        <dbReference type="SAM" id="MobiDB-lite"/>
    </source>
</evidence>
<evidence type="ECO:0000256" key="5">
    <source>
        <dbReference type="ARBA" id="ARBA00023242"/>
    </source>
</evidence>
<feature type="compositionally biased region" description="Polar residues" evidence="6">
    <location>
        <begin position="741"/>
        <end position="750"/>
    </location>
</feature>
<dbReference type="Ensembl" id="ENSMODT00000078184.1">
    <property type="protein sequence ID" value="ENSMODP00000052635.1"/>
    <property type="gene ID" value="ENSMODG00000015484.5"/>
</dbReference>
<proteinExistence type="predicted"/>
<dbReference type="Proteomes" id="UP000002280">
    <property type="component" value="Chromosome 6"/>
</dbReference>
<dbReference type="Pfam" id="PF04182">
    <property type="entry name" value="B-block_TFIIIC"/>
    <property type="match status" value="1"/>
</dbReference>
<dbReference type="PANTHER" id="PTHR15180:SF1">
    <property type="entry name" value="GENERAL TRANSCRIPTION FACTOR 3C POLYPEPTIDE 1"/>
    <property type="match status" value="1"/>
</dbReference>
<sequence>MDALESLLDEVALEGLDGLSVPTLWSRLESRVPPFPLPMEPHTQQFLWRALAAHPDIRFYVEPRDRPELLLQDRYEEIDFETGILESRRDPVPLEDVYPIHMILDNKDGIQGSCQHFDKRKDVTDQIRTESLQPRCTVVEAYERWGKKLIIVASQDMRYRALIGLEGDPDLKLPDFSYCILERLGRARWQGELQRDLHSSAFKVDAGKLHYHRKILNRNGLITMQSHVIRLPTGAQQHSILLLLNRFHVDRRSKYDILMEKLSAMLSIRTNQMETLGCLREELGLCERTFKRLYQYMLNAGLAKVVSVPLQEIHPNSGPCKTKKGTHVMVRCLKLMKEFKRKVEDDHDQDDDDDDEVISKVIQPVDIVYERDMLTQTYELIESRGTKGISQAEVRMAMNVGKLEARMLCRLLERYKVVKGFMEDEGRQRTTKYISHVFAEESDLSRQYEREKARSEHLTMVNLAPVPEESLVPEGEDTFHTESDSEEENTRSTKRRKRTSQGDMASRSKFSPKHSTPTKGEHHFPSKIEGKIDETSGTFVDNSLDTSKGSEANISFGTHSTDEDGDVAVIEEVKLENPKENSSLQKKGKNSKTSAQEKPHETYRVLKRRNLIIEAVGNLRLIESLFTLQKMIMDQEKQEGVSTKCCKKSIIRLVRKLSEEGLLRLYRTTVIQDGIKKKVEFVVHPSVNTNDPLMKSAIEQVRFRISNSSTANRVKAPQTPAPQEEQEEENQEKEEVAGSGESRTSASKSEGSGRMKKTDEKMGITQLKNYNPVVVPGLGRSLGFLPKMPRLRMVHMFLWYLIYGHPFNEVFERTGQDGEKKPNSQEPSSSDNNRVCIQVPGGGDSEAEVELATETVFVDEASWMRYVPPIPVHRDFGFGWALVSDILLCLPLSIFIQIVQVSYKVDNLEDFLNDPLKKHTLIRFLPRPIRQQLLYKRRYIFSVVENLQRLCYMGLLQFGPTEKFQDKDQVFIYLKKNAVIIDTTICDPHYNLAQSSRPYERRLYILDSMQDVENYWFDLQCVCLNTPLGVVRYPRVKKSSSQDPNNEAGSMDADMEQENAVDKHNLERKCAMLEYISGSREVLDDGSIPGDGLGAAGLDSSFYAHLKRNWIWTSYIINKTRKNTVSENGLTVRLQTFLSKRSLPLSAGSKINILGDAKAPSELPAEKEEQFEIGKEMTQDRNKRVRGGKSQKRKRLKKDPGKKVKRRKKGEKSEEKSKKIRYHDEADQSALQRMTRLRVTWTMQEDGLLMLCRIASNVLNSKVKGPFVPWQVVRDILHATFEESLDKTSHSVGRRARYIVKNPQAYLNYKVCLAEVYQDKALVDDFMNRKHNYQDPEVCAEEFKEFVERLKEKFSSALRNPDLEIPDTLQELFSRYGISGIVHAGHDVKEEMQSEDIHFLVLQNLIQSTLALSDNQMKLCQSFQTFRLYREYKDQILVKAFVECQKRSLVNRRRVNHTLGPKKSRALPFVPMSYQLSQTYYSLAKDGSLEDDDEEEEELDEGTAAKRRIEVKPHQASHTNYLLMRGYYAPGIVNTRNLNPNDNIVVNSCQMKMKLRCTPLPTHLGTPVGVTCLPDAFTRLINPQENACNLDELIQQLKSYGYKPADVSAALEIQNTIAAASHFGVDKLELSTQFTSFEKIDCERTKTFTEYIQDLLILHQVLEVGGNTVRLVAMSSAHPWLLHSVRLKNKEEETDLQPEDLHPPSQQPQLRTQEELSKEKSSLEGTEPGPREAKRKTLHSSQVDPDPTQEGTEGDLEGTKEPPTKKAVLKDVRLEHCPNPAEEKGALPTEAPAPKTQLELSGSDLPIRVPESEGNQANASGLEILGKEQLGNQPQALEGYEDPKGMAAGSRGMDCENVCFIGRPWRIVDGHLNKPVCKGMMEAVLYHIMTKPGIPENTLLQHYQGVLQPIAVLEILQGLETLGCIRKFFLKKPPGVSLFSKPTIEEEVMAPGPSERPTVFYEPTIDCTLRMGRVFPQEVNWNKWVQMIHL</sequence>
<feature type="compositionally biased region" description="Basic and acidic residues" evidence="6">
    <location>
        <begin position="477"/>
        <end position="491"/>
    </location>
</feature>
<feature type="compositionally biased region" description="Basic and acidic residues" evidence="6">
    <location>
        <begin position="1757"/>
        <end position="1773"/>
    </location>
</feature>
<keyword evidence="2" id="KW-0597">Phosphoprotein</keyword>
<organism evidence="10 11">
    <name type="scientific">Monodelphis domestica</name>
    <name type="common">Gray short-tailed opossum</name>
    <dbReference type="NCBI Taxonomy" id="13616"/>
    <lineage>
        <taxon>Eukaryota</taxon>
        <taxon>Metazoa</taxon>
        <taxon>Chordata</taxon>
        <taxon>Craniata</taxon>
        <taxon>Vertebrata</taxon>
        <taxon>Euteleostomi</taxon>
        <taxon>Mammalia</taxon>
        <taxon>Metatheria</taxon>
        <taxon>Didelphimorphia</taxon>
        <taxon>Didelphidae</taxon>
        <taxon>Monodelphis</taxon>
    </lineage>
</organism>
<dbReference type="InterPro" id="IPR044210">
    <property type="entry name" value="Tfc3-like"/>
</dbReference>
<name>A0A5F8GYH7_MONDO</name>
<feature type="domain" description="GTF3C1 extended winged-helix" evidence="9">
    <location>
        <begin position="600"/>
        <end position="708"/>
    </location>
</feature>
<dbReference type="Bgee" id="ENSMODG00000015484">
    <property type="expression patterns" value="Expressed in skeleton of lower jaw and 19 other cell types or tissues"/>
</dbReference>
<dbReference type="GeneTree" id="ENSGT00390000008664"/>
<feature type="compositionally biased region" description="Basic and acidic residues" evidence="6">
    <location>
        <begin position="813"/>
        <end position="823"/>
    </location>
</feature>
<reference evidence="10" key="3">
    <citation type="submission" date="2025-09" db="UniProtKB">
        <authorList>
            <consortium name="Ensembl"/>
        </authorList>
    </citation>
    <scope>IDENTIFICATION</scope>
</reference>
<feature type="region of interest" description="Disordered" evidence="6">
    <location>
        <begin position="1162"/>
        <end position="1227"/>
    </location>
</feature>
<dbReference type="CDD" id="cd16169">
    <property type="entry name" value="Tau138_eWH"/>
    <property type="match status" value="1"/>
</dbReference>
<reference evidence="10" key="2">
    <citation type="submission" date="2025-08" db="UniProtKB">
        <authorList>
            <consortium name="Ensembl"/>
        </authorList>
    </citation>
    <scope>IDENTIFICATION</scope>
</reference>
<evidence type="ECO:0000256" key="4">
    <source>
        <dbReference type="ARBA" id="ARBA00023163"/>
    </source>
</evidence>
<dbReference type="GO" id="GO:0006384">
    <property type="term" value="P:transcription initiation at RNA polymerase III promoter"/>
    <property type="evidence" value="ECO:0007669"/>
    <property type="project" value="InterPro"/>
</dbReference>
<feature type="region of interest" description="Disordered" evidence="6">
    <location>
        <begin position="1691"/>
        <end position="1773"/>
    </location>
</feature>
<dbReference type="InterPro" id="IPR056467">
    <property type="entry name" value="eWH_GTF3C1"/>
</dbReference>
<evidence type="ECO:0000256" key="2">
    <source>
        <dbReference type="ARBA" id="ARBA00022553"/>
    </source>
</evidence>
<evidence type="ECO:0000313" key="11">
    <source>
        <dbReference type="Proteomes" id="UP000002280"/>
    </source>
</evidence>
<gene>
    <name evidence="10" type="primary">GTF3C1</name>
</gene>
<dbReference type="InterPro" id="IPR007309">
    <property type="entry name" value="TFIIIC_Bblock-bd"/>
</dbReference>
<keyword evidence="3" id="KW-0238">DNA-binding</keyword>
<feature type="compositionally biased region" description="Basic residues" evidence="6">
    <location>
        <begin position="1183"/>
        <end position="1197"/>
    </location>
</feature>
<feature type="domain" description="General transcription factor 3C polypeptide 1 winged-helix" evidence="8">
    <location>
        <begin position="1"/>
        <end position="158"/>
    </location>
</feature>
<feature type="region of interest" description="Disordered" evidence="6">
    <location>
        <begin position="456"/>
        <end position="562"/>
    </location>
</feature>
<feature type="region of interest" description="Disordered" evidence="6">
    <location>
        <begin position="574"/>
        <end position="600"/>
    </location>
</feature>
<feature type="region of interest" description="Disordered" evidence="6">
    <location>
        <begin position="709"/>
        <end position="763"/>
    </location>
</feature>
<dbReference type="GO" id="GO:0005634">
    <property type="term" value="C:nucleus"/>
    <property type="evidence" value="ECO:0007669"/>
    <property type="project" value="UniProtKB-SubCell"/>
</dbReference>
<evidence type="ECO:0000259" key="8">
    <source>
        <dbReference type="Pfam" id="PF23704"/>
    </source>
</evidence>
<feature type="compositionally biased region" description="Polar residues" evidence="6">
    <location>
        <begin position="580"/>
        <end position="594"/>
    </location>
</feature>
<protein>
    <submittedName>
        <fullName evidence="10">Ral transcription factor IIIC subunit 1</fullName>
    </submittedName>
</protein>
<dbReference type="InterPro" id="IPR035625">
    <property type="entry name" value="Tfc3-like_eWH"/>
</dbReference>
<evidence type="ECO:0000313" key="10">
    <source>
        <dbReference type="Ensembl" id="ENSMODP00000052635.1"/>
    </source>
</evidence>
<feature type="compositionally biased region" description="Basic and acidic residues" evidence="6">
    <location>
        <begin position="1712"/>
        <end position="1722"/>
    </location>
</feature>
<comment type="subcellular location">
    <subcellularLocation>
        <location evidence="1">Nucleus</location>
    </subcellularLocation>
</comment>
<dbReference type="InterPro" id="IPR056428">
    <property type="entry name" value="WH_GTF3C1"/>
</dbReference>
<feature type="compositionally biased region" description="Basic and acidic residues" evidence="6">
    <location>
        <begin position="1211"/>
        <end position="1226"/>
    </location>
</feature>
<dbReference type="GO" id="GO:0003677">
    <property type="term" value="F:DNA binding"/>
    <property type="evidence" value="ECO:0007669"/>
    <property type="project" value="UniProtKB-KW"/>
</dbReference>
<feature type="region of interest" description="Disordered" evidence="6">
    <location>
        <begin position="813"/>
        <end position="838"/>
    </location>
</feature>
<feature type="compositionally biased region" description="Basic and acidic residues" evidence="6">
    <location>
        <begin position="519"/>
        <end position="534"/>
    </location>
</feature>
<evidence type="ECO:0000256" key="1">
    <source>
        <dbReference type="ARBA" id="ARBA00004123"/>
    </source>
</evidence>
<evidence type="ECO:0000259" key="9">
    <source>
        <dbReference type="Pfam" id="PF24101"/>
    </source>
</evidence>
<reference evidence="10 11" key="1">
    <citation type="journal article" date="2007" name="Nature">
        <title>Genome of the marsupial Monodelphis domestica reveals innovation in non-coding sequences.</title>
        <authorList>
            <person name="Mikkelsen T.S."/>
            <person name="Wakefield M.J."/>
            <person name="Aken B."/>
            <person name="Amemiya C.T."/>
            <person name="Chang J.L."/>
            <person name="Duke S."/>
            <person name="Garber M."/>
            <person name="Gentles A.J."/>
            <person name="Goodstadt L."/>
            <person name="Heger A."/>
            <person name="Jurka J."/>
            <person name="Kamal M."/>
            <person name="Mauceli E."/>
            <person name="Searle S.M."/>
            <person name="Sharpe T."/>
            <person name="Baker M.L."/>
            <person name="Batzer M.A."/>
            <person name="Benos P.V."/>
            <person name="Belov K."/>
            <person name="Clamp M."/>
            <person name="Cook A."/>
            <person name="Cuff J."/>
            <person name="Das R."/>
            <person name="Davidow L."/>
            <person name="Deakin J.E."/>
            <person name="Fazzari M.J."/>
            <person name="Glass J.L."/>
            <person name="Grabherr M."/>
            <person name="Greally J.M."/>
            <person name="Gu W."/>
            <person name="Hore T.A."/>
            <person name="Huttley G.A."/>
            <person name="Kleber M."/>
            <person name="Jirtle R.L."/>
            <person name="Koina E."/>
            <person name="Lee J.T."/>
            <person name="Mahony S."/>
            <person name="Marra M.A."/>
            <person name="Miller R.D."/>
            <person name="Nicholls R.D."/>
            <person name="Oda M."/>
            <person name="Papenfuss A.T."/>
            <person name="Parra Z.E."/>
            <person name="Pollock D.D."/>
            <person name="Ray D.A."/>
            <person name="Schein J.E."/>
            <person name="Speed T.P."/>
            <person name="Thompson K."/>
            <person name="VandeBerg J.L."/>
            <person name="Wade C.M."/>
            <person name="Walker J.A."/>
            <person name="Waters P.D."/>
            <person name="Webber C."/>
            <person name="Weidman J.R."/>
            <person name="Xie X."/>
            <person name="Zody M.C."/>
            <person name="Baldwin J."/>
            <person name="Abdouelleil A."/>
            <person name="Abdulkadir J."/>
            <person name="Abebe A."/>
            <person name="Abera B."/>
            <person name="Abreu J."/>
            <person name="Acer S.C."/>
            <person name="Aftuck L."/>
            <person name="Alexander A."/>
            <person name="An P."/>
            <person name="Anderson E."/>
            <person name="Anderson S."/>
            <person name="Arachi H."/>
            <person name="Azer M."/>
            <person name="Bachantsang P."/>
            <person name="Barry A."/>
            <person name="Bayul T."/>
            <person name="Berlin A."/>
            <person name="Bessette D."/>
            <person name="Bloom T."/>
            <person name="Bloom T."/>
            <person name="Boguslavskiy L."/>
            <person name="Bonnet C."/>
            <person name="Boukhgalter B."/>
            <person name="Bourzgui I."/>
            <person name="Brown A."/>
            <person name="Cahill P."/>
            <person name="Channer S."/>
            <person name="Cheshatsang Y."/>
            <person name="Chuda L."/>
            <person name="Citroen M."/>
            <person name="Collymore A."/>
            <person name="Cooke P."/>
            <person name="Costello M."/>
            <person name="D'Aco K."/>
            <person name="Daza R."/>
            <person name="De Haan G."/>
            <person name="DeGray S."/>
            <person name="DeMaso C."/>
            <person name="Dhargay N."/>
            <person name="Dooley K."/>
            <person name="Dooley E."/>
            <person name="Doricent M."/>
            <person name="Dorje P."/>
            <person name="Dorjee K."/>
            <person name="Dupes A."/>
            <person name="Elong R."/>
            <person name="Falk J."/>
            <person name="Farina A."/>
            <person name="Faro S."/>
            <person name="Ferguson D."/>
            <person name="Fisher S."/>
            <person name="Foley C.D."/>
            <person name="Franke A."/>
            <person name="Friedrich D."/>
            <person name="Gadbois L."/>
            <person name="Gearin G."/>
            <person name="Gearin C.R."/>
            <person name="Giannoukos G."/>
            <person name="Goode T."/>
            <person name="Graham J."/>
            <person name="Grandbois E."/>
            <person name="Grewal S."/>
            <person name="Gyaltsen K."/>
            <person name="Hafez N."/>
            <person name="Hagos B."/>
            <person name="Hall J."/>
            <person name="Henson C."/>
            <person name="Hollinger A."/>
            <person name="Honan T."/>
            <person name="Huard M.D."/>
            <person name="Hughes L."/>
            <person name="Hurhula B."/>
            <person name="Husby M.E."/>
            <person name="Kamat A."/>
            <person name="Kanga B."/>
            <person name="Kashin S."/>
            <person name="Khazanovich D."/>
            <person name="Kisner P."/>
            <person name="Lance K."/>
            <person name="Lara M."/>
            <person name="Lee W."/>
            <person name="Lennon N."/>
            <person name="Letendre F."/>
            <person name="LeVine R."/>
            <person name="Lipovsky A."/>
            <person name="Liu X."/>
            <person name="Liu J."/>
            <person name="Liu S."/>
            <person name="Lokyitsang T."/>
            <person name="Lokyitsang Y."/>
            <person name="Lubonja R."/>
            <person name="Lui A."/>
            <person name="MacDonald P."/>
            <person name="Magnisalis V."/>
            <person name="Maru K."/>
            <person name="Matthews C."/>
            <person name="McCusker W."/>
            <person name="McDonough S."/>
            <person name="Mehta T."/>
            <person name="Meldrim J."/>
            <person name="Meneus L."/>
            <person name="Mihai O."/>
            <person name="Mihalev A."/>
            <person name="Mihova T."/>
            <person name="Mittelman R."/>
            <person name="Mlenga V."/>
            <person name="Montmayeur A."/>
            <person name="Mulrain L."/>
            <person name="Navidi A."/>
            <person name="Naylor J."/>
            <person name="Negash T."/>
            <person name="Nguyen T."/>
            <person name="Nguyen N."/>
            <person name="Nicol R."/>
            <person name="Norbu C."/>
            <person name="Norbu N."/>
            <person name="Novod N."/>
            <person name="O'Neill B."/>
            <person name="Osman S."/>
            <person name="Markiewicz E."/>
            <person name="Oyono O.L."/>
            <person name="Patti C."/>
            <person name="Phunkhang P."/>
            <person name="Pierre F."/>
            <person name="Priest M."/>
            <person name="Raghuraman S."/>
            <person name="Rege F."/>
            <person name="Reyes R."/>
            <person name="Rise C."/>
            <person name="Rogov P."/>
            <person name="Ross K."/>
            <person name="Ryan E."/>
            <person name="Settipalli S."/>
            <person name="Shea T."/>
            <person name="Sherpa N."/>
            <person name="Shi L."/>
            <person name="Shih D."/>
            <person name="Sparrow T."/>
            <person name="Spaulding J."/>
            <person name="Stalker J."/>
            <person name="Stange-Thomann N."/>
            <person name="Stavropoulos S."/>
            <person name="Stone C."/>
            <person name="Strader C."/>
            <person name="Tesfaye S."/>
            <person name="Thomson T."/>
            <person name="Thoulutsang Y."/>
            <person name="Thoulutsang D."/>
            <person name="Topham K."/>
            <person name="Topping I."/>
            <person name="Tsamla T."/>
            <person name="Vassiliev H."/>
            <person name="Vo A."/>
            <person name="Wangchuk T."/>
            <person name="Wangdi T."/>
            <person name="Weiand M."/>
            <person name="Wilkinson J."/>
            <person name="Wilson A."/>
            <person name="Yadav S."/>
            <person name="Young G."/>
            <person name="Yu Q."/>
            <person name="Zembek L."/>
            <person name="Zhong D."/>
            <person name="Zimmer A."/>
            <person name="Zwirko Z."/>
            <person name="Jaffe D.B."/>
            <person name="Alvarez P."/>
            <person name="Brockman W."/>
            <person name="Butler J."/>
            <person name="Chin C."/>
            <person name="Gnerre S."/>
            <person name="MacCallum I."/>
            <person name="Graves J.A."/>
            <person name="Ponting C.P."/>
            <person name="Breen M."/>
            <person name="Samollow P.B."/>
            <person name="Lander E.S."/>
            <person name="Lindblad-Toh K."/>
        </authorList>
    </citation>
    <scope>NUCLEOTIDE SEQUENCE [LARGE SCALE GENOMIC DNA]</scope>
</reference>
<dbReference type="Pfam" id="PF23704">
    <property type="entry name" value="WHD_GTF3C1_N"/>
    <property type="match status" value="1"/>
</dbReference>
<feature type="compositionally biased region" description="Polar residues" evidence="6">
    <location>
        <begin position="535"/>
        <end position="559"/>
    </location>
</feature>
<feature type="compositionally biased region" description="Polar residues" evidence="6">
    <location>
        <begin position="824"/>
        <end position="835"/>
    </location>
</feature>
<feature type="compositionally biased region" description="Basic and acidic residues" evidence="6">
    <location>
        <begin position="751"/>
        <end position="762"/>
    </location>
</feature>
<keyword evidence="4" id="KW-0804">Transcription</keyword>
<dbReference type="GO" id="GO:0000127">
    <property type="term" value="C:transcription factor TFIIIC complex"/>
    <property type="evidence" value="ECO:0007669"/>
    <property type="project" value="InterPro"/>
</dbReference>
<feature type="compositionally biased region" description="Basic and acidic residues" evidence="6">
    <location>
        <begin position="1164"/>
        <end position="1182"/>
    </location>
</feature>
<feature type="domain" description="B-block binding subunit of TFIIIC" evidence="7">
    <location>
        <begin position="174"/>
        <end position="249"/>
    </location>
</feature>
<keyword evidence="11" id="KW-1185">Reference proteome</keyword>
<accession>A0A5F8GYH7</accession>
<keyword evidence="5" id="KW-0539">Nucleus</keyword>
<evidence type="ECO:0000259" key="7">
    <source>
        <dbReference type="Pfam" id="PF04182"/>
    </source>
</evidence>
<evidence type="ECO:0000256" key="3">
    <source>
        <dbReference type="ARBA" id="ARBA00023125"/>
    </source>
</evidence>
<dbReference type="PANTHER" id="PTHR15180">
    <property type="entry name" value="GENERAL TRANSCRIPTION FACTOR 3C POLYPEPTIDE 1"/>
    <property type="match status" value="1"/>
</dbReference>